<dbReference type="PIRSF" id="PIRSF016838">
    <property type="entry name" value="PafC"/>
    <property type="match status" value="1"/>
</dbReference>
<proteinExistence type="predicted"/>
<dbReference type="InterPro" id="IPR036388">
    <property type="entry name" value="WH-like_DNA-bd_sf"/>
</dbReference>
<dbReference type="Gene3D" id="1.10.10.10">
    <property type="entry name" value="Winged helix-like DNA-binding domain superfamily/Winged helix DNA-binding domain"/>
    <property type="match status" value="1"/>
</dbReference>
<dbReference type="InterPro" id="IPR036390">
    <property type="entry name" value="WH_DNA-bd_sf"/>
</dbReference>
<keyword evidence="1" id="KW-0805">Transcription regulation</keyword>
<dbReference type="Proteomes" id="UP001305702">
    <property type="component" value="Chromosome"/>
</dbReference>
<dbReference type="InterPro" id="IPR057727">
    <property type="entry name" value="WCX_dom"/>
</dbReference>
<dbReference type="RefSeq" id="WP_315604708.1">
    <property type="nucleotide sequence ID" value="NZ_CP130318.1"/>
</dbReference>
<dbReference type="PROSITE" id="PS51000">
    <property type="entry name" value="HTH_DEOR_2"/>
    <property type="match status" value="1"/>
</dbReference>
<dbReference type="InterPro" id="IPR026881">
    <property type="entry name" value="WYL_dom"/>
</dbReference>
<dbReference type="EMBL" id="CP130318">
    <property type="protein sequence ID" value="WNQ10932.1"/>
    <property type="molecule type" value="Genomic_DNA"/>
</dbReference>
<dbReference type="PANTHER" id="PTHR34580:SF1">
    <property type="entry name" value="PROTEIN PAFC"/>
    <property type="match status" value="1"/>
</dbReference>
<dbReference type="PROSITE" id="PS52050">
    <property type="entry name" value="WYL"/>
    <property type="match status" value="1"/>
</dbReference>
<protein>
    <submittedName>
        <fullName evidence="4">YafY family protein</fullName>
    </submittedName>
</protein>
<organism evidence="4 5">
    <name type="scientific">Paenibacillus aurantius</name>
    <dbReference type="NCBI Taxonomy" id="2918900"/>
    <lineage>
        <taxon>Bacteria</taxon>
        <taxon>Bacillati</taxon>
        <taxon>Bacillota</taxon>
        <taxon>Bacilli</taxon>
        <taxon>Bacillales</taxon>
        <taxon>Paenibacillaceae</taxon>
        <taxon>Paenibacillus</taxon>
    </lineage>
</organism>
<dbReference type="Pfam" id="PF25583">
    <property type="entry name" value="WCX"/>
    <property type="match status" value="1"/>
</dbReference>
<dbReference type="PANTHER" id="PTHR34580">
    <property type="match status" value="1"/>
</dbReference>
<evidence type="ECO:0000313" key="4">
    <source>
        <dbReference type="EMBL" id="WNQ10932.1"/>
    </source>
</evidence>
<evidence type="ECO:0000313" key="5">
    <source>
        <dbReference type="Proteomes" id="UP001305702"/>
    </source>
</evidence>
<keyword evidence="5" id="KW-1185">Reference proteome</keyword>
<dbReference type="InterPro" id="IPR051534">
    <property type="entry name" value="CBASS_pafABC_assoc_protein"/>
</dbReference>
<dbReference type="InterPro" id="IPR028349">
    <property type="entry name" value="PafC-like"/>
</dbReference>
<dbReference type="Pfam" id="PF13280">
    <property type="entry name" value="WYL"/>
    <property type="match status" value="1"/>
</dbReference>
<dbReference type="AlphaFoldDB" id="A0AA96REI8"/>
<dbReference type="SUPFAM" id="SSF46785">
    <property type="entry name" value="Winged helix' DNA-binding domain"/>
    <property type="match status" value="1"/>
</dbReference>
<feature type="domain" description="HTH deoR-type" evidence="3">
    <location>
        <begin position="2"/>
        <end position="57"/>
    </location>
</feature>
<evidence type="ECO:0000259" key="3">
    <source>
        <dbReference type="PROSITE" id="PS51000"/>
    </source>
</evidence>
<accession>A0AA96REI8</accession>
<evidence type="ECO:0000256" key="2">
    <source>
        <dbReference type="ARBA" id="ARBA00023163"/>
    </source>
</evidence>
<dbReference type="InterPro" id="IPR013196">
    <property type="entry name" value="HTH_11"/>
</dbReference>
<reference evidence="4 5" key="1">
    <citation type="submission" date="2022-02" db="EMBL/GenBank/DDBJ databases">
        <title>Paenibacillus sp. MBLB1776 Whole Genome Shotgun Sequencing.</title>
        <authorList>
            <person name="Hwang C.Y."/>
            <person name="Cho E.-S."/>
            <person name="Seo M.-J."/>
        </authorList>
    </citation>
    <scope>NUCLEOTIDE SEQUENCE [LARGE SCALE GENOMIC DNA]</scope>
    <source>
        <strain evidence="4 5">MBLB1776</strain>
    </source>
</reference>
<dbReference type="GO" id="GO:0003700">
    <property type="term" value="F:DNA-binding transcription factor activity"/>
    <property type="evidence" value="ECO:0007669"/>
    <property type="project" value="InterPro"/>
</dbReference>
<name>A0AA96REI8_9BACL</name>
<dbReference type="KEGG" id="paun:MJA45_25505"/>
<sequence length="315" mass="35575">MRADRLLNILLLLQNHGRLTSRELAARLEVSERTVFRDMEALSAAGVPVYAERGTNGGWMLAEGYRTQLTGMKKEELLSLLVASPAGLLADLDWRHPFESGFQKLLAAAPEAIRRDVDDVLERIHLDGAGWRQAKESLGSLAAVQEAVWGDRLLRLRYDRDGQEKERIVRPLGLVAKRSIWYLVAGTEEGMRTFRISRLLDAVVLEETFRRPEDFSLADYWESSVQAFQSSLPSCPARIRLKPECLPLLKQERYVRILRTEEAEPGWVTVHADLQTLDWGARVVLGFGPSAEALEPEELRERVRCAAEAAAALYR</sequence>
<gene>
    <name evidence="4" type="ORF">MJA45_25505</name>
</gene>
<keyword evidence="2" id="KW-0804">Transcription</keyword>
<dbReference type="InterPro" id="IPR001034">
    <property type="entry name" value="DeoR_HTH"/>
</dbReference>
<evidence type="ECO:0000256" key="1">
    <source>
        <dbReference type="ARBA" id="ARBA00023015"/>
    </source>
</evidence>
<dbReference type="Pfam" id="PF08279">
    <property type="entry name" value="HTH_11"/>
    <property type="match status" value="1"/>
</dbReference>